<feature type="transmembrane region" description="Helical" evidence="14">
    <location>
        <begin position="322"/>
        <end position="343"/>
    </location>
</feature>
<dbReference type="Pfam" id="PF00520">
    <property type="entry name" value="Ion_trans"/>
    <property type="match status" value="1"/>
</dbReference>
<evidence type="ECO:0000256" key="11">
    <source>
        <dbReference type="ARBA" id="ARBA00023136"/>
    </source>
</evidence>
<dbReference type="Gene3D" id="2.60.120.10">
    <property type="entry name" value="Jelly Rolls"/>
    <property type="match status" value="1"/>
</dbReference>
<evidence type="ECO:0000256" key="10">
    <source>
        <dbReference type="ARBA" id="ARBA00023065"/>
    </source>
</evidence>
<keyword evidence="4" id="KW-0633">Potassium transport</keyword>
<evidence type="ECO:0000259" key="15">
    <source>
        <dbReference type="PROSITE" id="PS50042"/>
    </source>
</evidence>
<evidence type="ECO:0000256" key="1">
    <source>
        <dbReference type="ARBA" id="ARBA00004141"/>
    </source>
</evidence>
<keyword evidence="6" id="KW-0631">Potassium channel</keyword>
<comment type="caution">
    <text evidence="16">The sequence shown here is derived from an EMBL/GenBank/DDBJ whole genome shotgun (WGS) entry which is preliminary data.</text>
</comment>
<dbReference type="InterPro" id="IPR000595">
    <property type="entry name" value="cNMP-bd_dom"/>
</dbReference>
<evidence type="ECO:0000256" key="7">
    <source>
        <dbReference type="ARBA" id="ARBA00022882"/>
    </source>
</evidence>
<dbReference type="SUPFAM" id="SSF81324">
    <property type="entry name" value="Voltage-gated potassium channels"/>
    <property type="match status" value="1"/>
</dbReference>
<dbReference type="CDD" id="cd00038">
    <property type="entry name" value="CAP_ED"/>
    <property type="match status" value="1"/>
</dbReference>
<dbReference type="EMBL" id="JAGKQM010000011">
    <property type="protein sequence ID" value="KAH0904312.1"/>
    <property type="molecule type" value="Genomic_DNA"/>
</dbReference>
<dbReference type="InterPro" id="IPR005821">
    <property type="entry name" value="Ion_trans_dom"/>
</dbReference>
<keyword evidence="8" id="KW-0630">Potassium</keyword>
<sequence length="610" mass="68513">GLHVMARLRQRKNSDPENFTQGGGRAAGGATRGGRAARGAIGGGRGGNNNIPRAGGTYTPGDANLDIMRIIQEEAQKRDEDITKGGEDTGNGRKKKKKKKNRVNDNTNVNNRNLIWFYLLGIFATYSSVMAPLTCAFNAEEYLPYQIIIVMEFAFIVDILRGWICAYHDNQPIANDRCYRIWLLNPRKLELVAVAAVPLANILQCEYLRWINIVRAMRGKELLEKLEKVESFNYAFIMFIKIMAIQLYCIHTTGCMLHQLATDFEGLPQIYQTWMSDIQIGNQNLSGLGNVQKYIASTYFATVTLSTVGYGDIHATNLTEMVALACLIIVSLTVWTYLGVQLANLFGRRSKKQIVGEKMDNLEKYLKEAKIAENLAEDIRGHMQMKYSDDFDRKILEDVPACLIAKINKNFNESIIRSVSLFNGCSPENFKHLASGAQQDFHPPGCTVLKEGNIVSQLHILYKGGLELLQGGTVHPPLTRPTTVFGLESFVLNEPLPHTIRTYKASKFLIISKKYFMECLHNYLEDGASVMKNLSNERDPAFVERLLQSVFGIQMQKDVIRNASLLNHAIFFEDLEKDFAINRGNTEIISFLMSVVAETNTTGIDQEHAD</sequence>
<comment type="subcellular location">
    <subcellularLocation>
        <location evidence="1">Membrane</location>
        <topology evidence="1">Multi-pass membrane protein</topology>
    </subcellularLocation>
</comment>
<proteinExistence type="inferred from homology"/>
<evidence type="ECO:0000256" key="8">
    <source>
        <dbReference type="ARBA" id="ARBA00022958"/>
    </source>
</evidence>
<keyword evidence="9 14" id="KW-1133">Transmembrane helix</keyword>
<evidence type="ECO:0000256" key="13">
    <source>
        <dbReference type="SAM" id="MobiDB-lite"/>
    </source>
</evidence>
<evidence type="ECO:0000256" key="14">
    <source>
        <dbReference type="SAM" id="Phobius"/>
    </source>
</evidence>
<gene>
    <name evidence="16" type="ORF">HID58_043815</name>
</gene>
<keyword evidence="5 14" id="KW-0812">Transmembrane</keyword>
<keyword evidence="3" id="KW-0813">Transport</keyword>
<evidence type="ECO:0000256" key="5">
    <source>
        <dbReference type="ARBA" id="ARBA00022692"/>
    </source>
</evidence>
<comment type="similarity">
    <text evidence="2">Belongs to the potassium channel family. Plant (TC 1.A.1.4) subfamily.</text>
</comment>
<evidence type="ECO:0000313" key="16">
    <source>
        <dbReference type="EMBL" id="KAH0904312.1"/>
    </source>
</evidence>
<dbReference type="PANTHER" id="PTHR45743">
    <property type="entry name" value="POTASSIUM CHANNEL AKT1"/>
    <property type="match status" value="1"/>
</dbReference>
<evidence type="ECO:0000256" key="4">
    <source>
        <dbReference type="ARBA" id="ARBA00022538"/>
    </source>
</evidence>
<feature type="transmembrane region" description="Helical" evidence="14">
    <location>
        <begin position="145"/>
        <end position="168"/>
    </location>
</feature>
<feature type="non-terminal residue" evidence="16">
    <location>
        <position position="1"/>
    </location>
</feature>
<dbReference type="InterPro" id="IPR045319">
    <property type="entry name" value="KAT/AKT"/>
</dbReference>
<reference evidence="16 17" key="1">
    <citation type="submission" date="2021-05" db="EMBL/GenBank/DDBJ databases">
        <title>Genome Assembly of Synthetic Allotetraploid Brassica napus Reveals Homoeologous Exchanges between Subgenomes.</title>
        <authorList>
            <person name="Davis J.T."/>
        </authorList>
    </citation>
    <scope>NUCLEOTIDE SEQUENCE [LARGE SCALE GENOMIC DNA]</scope>
    <source>
        <strain evidence="17">cv. Da-Ae</strain>
        <tissue evidence="16">Seedling</tissue>
    </source>
</reference>
<dbReference type="PANTHER" id="PTHR45743:SF56">
    <property type="entry name" value="POTASSIUM CHANNEL DOMAIN-CONTAINING PROTEIN"/>
    <property type="match status" value="1"/>
</dbReference>
<keyword evidence="17" id="KW-1185">Reference proteome</keyword>
<accession>A0ABQ8BIL6</accession>
<feature type="compositionally biased region" description="Basic residues" evidence="13">
    <location>
        <begin position="92"/>
        <end position="101"/>
    </location>
</feature>
<feature type="transmembrane region" description="Helical" evidence="14">
    <location>
        <begin position="115"/>
        <end position="139"/>
    </location>
</feature>
<evidence type="ECO:0000256" key="6">
    <source>
        <dbReference type="ARBA" id="ARBA00022826"/>
    </source>
</evidence>
<keyword evidence="11 14" id="KW-0472">Membrane</keyword>
<feature type="compositionally biased region" description="Basic residues" evidence="13">
    <location>
        <begin position="1"/>
        <end position="11"/>
    </location>
</feature>
<evidence type="ECO:0000256" key="2">
    <source>
        <dbReference type="ARBA" id="ARBA00007929"/>
    </source>
</evidence>
<feature type="region of interest" description="Disordered" evidence="13">
    <location>
        <begin position="1"/>
        <end position="60"/>
    </location>
</feature>
<keyword evidence="12" id="KW-0407">Ion channel</keyword>
<evidence type="ECO:0000256" key="3">
    <source>
        <dbReference type="ARBA" id="ARBA00022448"/>
    </source>
</evidence>
<evidence type="ECO:0000313" key="17">
    <source>
        <dbReference type="Proteomes" id="UP000824890"/>
    </source>
</evidence>
<dbReference type="InterPro" id="IPR018490">
    <property type="entry name" value="cNMP-bd_dom_sf"/>
</dbReference>
<feature type="domain" description="Cyclic nucleotide-binding" evidence="15">
    <location>
        <begin position="421"/>
        <end position="520"/>
    </location>
</feature>
<feature type="region of interest" description="Disordered" evidence="13">
    <location>
        <begin position="76"/>
        <end position="105"/>
    </location>
</feature>
<evidence type="ECO:0000256" key="12">
    <source>
        <dbReference type="ARBA" id="ARBA00023303"/>
    </source>
</evidence>
<dbReference type="SUPFAM" id="SSF51206">
    <property type="entry name" value="cAMP-binding domain-like"/>
    <property type="match status" value="1"/>
</dbReference>
<keyword evidence="7" id="KW-0851">Voltage-gated channel</keyword>
<keyword evidence="10" id="KW-0406">Ion transport</keyword>
<feature type="transmembrane region" description="Helical" evidence="14">
    <location>
        <begin position="231"/>
        <end position="250"/>
    </location>
</feature>
<name>A0ABQ8BIL6_BRANA</name>
<feature type="compositionally biased region" description="Basic and acidic residues" evidence="13">
    <location>
        <begin position="76"/>
        <end position="91"/>
    </location>
</feature>
<dbReference type="InterPro" id="IPR014710">
    <property type="entry name" value="RmlC-like_jellyroll"/>
</dbReference>
<feature type="compositionally biased region" description="Gly residues" evidence="13">
    <location>
        <begin position="21"/>
        <end position="32"/>
    </location>
</feature>
<organism evidence="16 17">
    <name type="scientific">Brassica napus</name>
    <name type="common">Rape</name>
    <dbReference type="NCBI Taxonomy" id="3708"/>
    <lineage>
        <taxon>Eukaryota</taxon>
        <taxon>Viridiplantae</taxon>
        <taxon>Streptophyta</taxon>
        <taxon>Embryophyta</taxon>
        <taxon>Tracheophyta</taxon>
        <taxon>Spermatophyta</taxon>
        <taxon>Magnoliopsida</taxon>
        <taxon>eudicotyledons</taxon>
        <taxon>Gunneridae</taxon>
        <taxon>Pentapetalae</taxon>
        <taxon>rosids</taxon>
        <taxon>malvids</taxon>
        <taxon>Brassicales</taxon>
        <taxon>Brassicaceae</taxon>
        <taxon>Brassiceae</taxon>
        <taxon>Brassica</taxon>
    </lineage>
</organism>
<evidence type="ECO:0000256" key="9">
    <source>
        <dbReference type="ARBA" id="ARBA00022989"/>
    </source>
</evidence>
<protein>
    <recommendedName>
        <fullName evidence="15">Cyclic nucleotide-binding domain-containing protein</fullName>
    </recommendedName>
</protein>
<dbReference type="Proteomes" id="UP000824890">
    <property type="component" value="Unassembled WGS sequence"/>
</dbReference>
<dbReference type="Gene3D" id="1.10.287.70">
    <property type="match status" value="1"/>
</dbReference>
<dbReference type="PROSITE" id="PS50042">
    <property type="entry name" value="CNMP_BINDING_3"/>
    <property type="match status" value="1"/>
</dbReference>